<dbReference type="InterPro" id="IPR036250">
    <property type="entry name" value="AcylCo_DH-like_C"/>
</dbReference>
<dbReference type="Gene3D" id="1.20.140.10">
    <property type="entry name" value="Butyryl-CoA Dehydrogenase, subunit A, domain 3"/>
    <property type="match status" value="1"/>
</dbReference>
<keyword evidence="12" id="KW-1185">Reference proteome</keyword>
<dbReference type="OrthoDB" id="7337146at2"/>
<proteinExistence type="inferred from homology"/>
<dbReference type="InterPro" id="IPR006089">
    <property type="entry name" value="Acyl-CoA_DH_CS"/>
</dbReference>
<keyword evidence="6 7" id="KW-0560">Oxidoreductase</keyword>
<evidence type="ECO:0000256" key="6">
    <source>
        <dbReference type="ARBA" id="ARBA00023002"/>
    </source>
</evidence>
<dbReference type="InterPro" id="IPR006091">
    <property type="entry name" value="Acyl-CoA_Oxase/DH_mid-dom"/>
</dbReference>
<feature type="domain" description="Acyl-CoA dehydrogenase/oxidase C-terminal" evidence="8">
    <location>
        <begin position="239"/>
        <end position="383"/>
    </location>
</feature>
<organism evidence="11 12">
    <name type="scientific">Tardiphaga robiniae</name>
    <dbReference type="NCBI Taxonomy" id="943830"/>
    <lineage>
        <taxon>Bacteria</taxon>
        <taxon>Pseudomonadati</taxon>
        <taxon>Pseudomonadota</taxon>
        <taxon>Alphaproteobacteria</taxon>
        <taxon>Hyphomicrobiales</taxon>
        <taxon>Nitrobacteraceae</taxon>
        <taxon>Tardiphaga</taxon>
    </lineage>
</organism>
<dbReference type="InterPro" id="IPR050741">
    <property type="entry name" value="Acyl-CoA_dehydrogenase"/>
</dbReference>
<dbReference type="GO" id="GO:0033539">
    <property type="term" value="P:fatty acid beta-oxidation using acyl-CoA dehydrogenase"/>
    <property type="evidence" value="ECO:0007669"/>
    <property type="project" value="TreeGrafter"/>
</dbReference>
<evidence type="ECO:0000256" key="2">
    <source>
        <dbReference type="ARBA" id="ARBA00009347"/>
    </source>
</evidence>
<comment type="caution">
    <text evidence="11">The sequence shown here is derived from an EMBL/GenBank/DDBJ whole genome shotgun (WGS) entry which is preliminary data.</text>
</comment>
<keyword evidence="4 7" id="KW-0285">Flavoprotein</keyword>
<dbReference type="GO" id="GO:0003995">
    <property type="term" value="F:acyl-CoA dehydrogenase activity"/>
    <property type="evidence" value="ECO:0007669"/>
    <property type="project" value="InterPro"/>
</dbReference>
<evidence type="ECO:0000256" key="4">
    <source>
        <dbReference type="ARBA" id="ARBA00022630"/>
    </source>
</evidence>
<dbReference type="AlphaFoldDB" id="A0A161QX86"/>
<reference evidence="11 12" key="1">
    <citation type="submission" date="2016-03" db="EMBL/GenBank/DDBJ databases">
        <title>Microsymbionts genomes from the relict species Vavilovia formosa (Stev.) Fed.</title>
        <authorList>
            <person name="Kopat V."/>
            <person name="Chirak E."/>
            <person name="Kimeklis A."/>
            <person name="Andronov E."/>
        </authorList>
    </citation>
    <scope>NUCLEOTIDE SEQUENCE [LARGE SCALE GENOMIC DNA]</scope>
    <source>
        <strain evidence="11 12">Vaf07</strain>
    </source>
</reference>
<name>A0A161QX86_9BRAD</name>
<dbReference type="Pfam" id="PF02770">
    <property type="entry name" value="Acyl-CoA_dh_M"/>
    <property type="match status" value="1"/>
</dbReference>
<dbReference type="RefSeq" id="WP_068738838.1">
    <property type="nucleotide sequence ID" value="NZ_LVYV01000056.1"/>
</dbReference>
<feature type="domain" description="Acyl-CoA oxidase/dehydrogenase middle" evidence="9">
    <location>
        <begin position="129"/>
        <end position="221"/>
    </location>
</feature>
<dbReference type="InterPro" id="IPR009075">
    <property type="entry name" value="AcylCo_DH/oxidase_C"/>
</dbReference>
<dbReference type="PANTHER" id="PTHR48083">
    <property type="entry name" value="MEDIUM-CHAIN SPECIFIC ACYL-COA DEHYDROGENASE, MITOCHONDRIAL-RELATED"/>
    <property type="match status" value="1"/>
</dbReference>
<evidence type="ECO:0000259" key="9">
    <source>
        <dbReference type="Pfam" id="PF02770"/>
    </source>
</evidence>
<dbReference type="GO" id="GO:0050660">
    <property type="term" value="F:flavin adenine dinucleotide binding"/>
    <property type="evidence" value="ECO:0007669"/>
    <property type="project" value="InterPro"/>
</dbReference>
<evidence type="ECO:0000256" key="3">
    <source>
        <dbReference type="ARBA" id="ARBA00019125"/>
    </source>
</evidence>
<accession>A0A161QX86</accession>
<dbReference type="PROSITE" id="PS00072">
    <property type="entry name" value="ACYL_COA_DH_1"/>
    <property type="match status" value="1"/>
</dbReference>
<evidence type="ECO:0000313" key="12">
    <source>
        <dbReference type="Proteomes" id="UP000076574"/>
    </source>
</evidence>
<gene>
    <name evidence="11" type="ORF">A4A58_19850</name>
</gene>
<evidence type="ECO:0000256" key="1">
    <source>
        <dbReference type="ARBA" id="ARBA00001974"/>
    </source>
</evidence>
<evidence type="ECO:0000259" key="8">
    <source>
        <dbReference type="Pfam" id="PF00441"/>
    </source>
</evidence>
<dbReference type="SUPFAM" id="SSF56645">
    <property type="entry name" value="Acyl-CoA dehydrogenase NM domain-like"/>
    <property type="match status" value="1"/>
</dbReference>
<keyword evidence="5 7" id="KW-0274">FAD</keyword>
<dbReference type="Proteomes" id="UP000076574">
    <property type="component" value="Unassembled WGS sequence"/>
</dbReference>
<evidence type="ECO:0000256" key="5">
    <source>
        <dbReference type="ARBA" id="ARBA00022827"/>
    </source>
</evidence>
<sequence length="392" mass="41444">MNLYHQYESLLSAEELGYVAKAREFCTGSFSESLLAAHMAGKAFPERWIADWAAIGMLGLQAKRAHGGLGASYLCKIRVAQEMAHHGFAAAFCLNHHQGGATRLSQAGTPVQIEHLLAPALRGELLLTTAMTEPAGGSDVSALTTTATPVNGGWTLSGTKAWMTNGLLVGGLIVLARVGDAAGAENIASFYVPFGASESVKRTEVLVPGGRSFRLAEVAFDRHFVPDWCLIAPPGAALKASMTAVNGARVHVAAMSVATLYAALCEAVDYCENRQAFGKPLTGHQGLRWELAEVSIRLEAANALVFRAAEQIQIGENPVGLAAQAKKFAVDTAIWGIDQCVRIVGATGASAAHRLNMHLAEVRMAAYADGTNEMLLDRVGRGLSSTYPKSIS</sequence>
<dbReference type="InterPro" id="IPR037069">
    <property type="entry name" value="AcylCoA_DH/ox_N_sf"/>
</dbReference>
<dbReference type="STRING" id="943830.A4A58_19850"/>
<comment type="similarity">
    <text evidence="2 7">Belongs to the acyl-CoA dehydrogenase family.</text>
</comment>
<protein>
    <recommendedName>
        <fullName evidence="3">Medium-chain specific acyl-CoA dehydrogenase, mitochondrial</fullName>
    </recommendedName>
</protein>
<dbReference type="Pfam" id="PF02771">
    <property type="entry name" value="Acyl-CoA_dh_N"/>
    <property type="match status" value="1"/>
</dbReference>
<dbReference type="InterPro" id="IPR013786">
    <property type="entry name" value="AcylCoA_DH/ox_N"/>
</dbReference>
<dbReference type="InterPro" id="IPR009100">
    <property type="entry name" value="AcylCoA_DH/oxidase_NM_dom_sf"/>
</dbReference>
<dbReference type="Gene3D" id="1.10.540.10">
    <property type="entry name" value="Acyl-CoA dehydrogenase/oxidase, N-terminal domain"/>
    <property type="match status" value="1"/>
</dbReference>
<feature type="domain" description="Acyl-CoA dehydrogenase/oxidase N-terminal" evidence="10">
    <location>
        <begin position="15"/>
        <end position="124"/>
    </location>
</feature>
<evidence type="ECO:0000256" key="7">
    <source>
        <dbReference type="RuleBase" id="RU362125"/>
    </source>
</evidence>
<evidence type="ECO:0000313" key="11">
    <source>
        <dbReference type="EMBL" id="KZD20471.1"/>
    </source>
</evidence>
<comment type="cofactor">
    <cofactor evidence="1 7">
        <name>FAD</name>
        <dbReference type="ChEBI" id="CHEBI:57692"/>
    </cofactor>
</comment>
<dbReference type="Gene3D" id="2.40.110.10">
    <property type="entry name" value="Butyryl-CoA Dehydrogenase, subunit A, domain 2"/>
    <property type="match status" value="1"/>
</dbReference>
<dbReference type="SUPFAM" id="SSF47203">
    <property type="entry name" value="Acyl-CoA dehydrogenase C-terminal domain-like"/>
    <property type="match status" value="1"/>
</dbReference>
<dbReference type="Pfam" id="PF00441">
    <property type="entry name" value="Acyl-CoA_dh_1"/>
    <property type="match status" value="1"/>
</dbReference>
<dbReference type="PANTHER" id="PTHR48083:SF2">
    <property type="entry name" value="MEDIUM-CHAIN SPECIFIC ACYL-COA DEHYDROGENASE, MITOCHONDRIAL"/>
    <property type="match status" value="1"/>
</dbReference>
<dbReference type="InterPro" id="IPR046373">
    <property type="entry name" value="Acyl-CoA_Oxase/DH_mid-dom_sf"/>
</dbReference>
<dbReference type="EMBL" id="LVYV01000056">
    <property type="protein sequence ID" value="KZD20471.1"/>
    <property type="molecule type" value="Genomic_DNA"/>
</dbReference>
<dbReference type="CDD" id="cd00567">
    <property type="entry name" value="ACAD"/>
    <property type="match status" value="1"/>
</dbReference>
<evidence type="ECO:0000259" key="10">
    <source>
        <dbReference type="Pfam" id="PF02771"/>
    </source>
</evidence>
<dbReference type="GO" id="GO:0005737">
    <property type="term" value="C:cytoplasm"/>
    <property type="evidence" value="ECO:0007669"/>
    <property type="project" value="TreeGrafter"/>
</dbReference>